<name>A0A1M4SV75_9FLAO</name>
<sequence>MSARFNWTTLHPAAYKAGIGIEMALQNSFLDPIQKELIKIRSSQINGCAFCLDMHTKDALKHGETPQRIFILNAWRDAKEFFTEEEQVILMITEEITLINQKGLTEETYEKAKKLFDETQISQIIMAAVAINMWNRIAKASHMEIGK</sequence>
<dbReference type="STRING" id="1416778.SAMN05443633_10178"/>
<dbReference type="AlphaFoldDB" id="A0A1M4SV75"/>
<reference evidence="3" key="1">
    <citation type="submission" date="2016-11" db="EMBL/GenBank/DDBJ databases">
        <authorList>
            <person name="Varghese N."/>
            <person name="Submissions S."/>
        </authorList>
    </citation>
    <scope>NUCLEOTIDE SEQUENCE [LARGE SCALE GENOMIC DNA]</scope>
    <source>
        <strain evidence="3">DSM 27619</strain>
    </source>
</reference>
<keyword evidence="2" id="KW-0575">Peroxidase</keyword>
<dbReference type="OrthoDB" id="9801997at2"/>
<dbReference type="EMBL" id="FQUT01000001">
    <property type="protein sequence ID" value="SHE36074.1"/>
    <property type="molecule type" value="Genomic_DNA"/>
</dbReference>
<dbReference type="Proteomes" id="UP000184518">
    <property type="component" value="Unassembled WGS sequence"/>
</dbReference>
<proteinExistence type="predicted"/>
<evidence type="ECO:0000313" key="2">
    <source>
        <dbReference type="EMBL" id="SHE36074.1"/>
    </source>
</evidence>
<protein>
    <submittedName>
        <fullName evidence="2">Alkylhydroperoxidase AhpD family core domain-containing protein</fullName>
    </submittedName>
</protein>
<dbReference type="PANTHER" id="PTHR34846:SF10">
    <property type="entry name" value="CYTOPLASMIC PROTEIN"/>
    <property type="match status" value="1"/>
</dbReference>
<dbReference type="RefSeq" id="WP_072952647.1">
    <property type="nucleotide sequence ID" value="NZ_FQUT01000001.1"/>
</dbReference>
<dbReference type="InterPro" id="IPR003779">
    <property type="entry name" value="CMD-like"/>
</dbReference>
<dbReference type="Pfam" id="PF02627">
    <property type="entry name" value="CMD"/>
    <property type="match status" value="1"/>
</dbReference>
<dbReference type="Gene3D" id="1.20.1290.10">
    <property type="entry name" value="AhpD-like"/>
    <property type="match status" value="1"/>
</dbReference>
<keyword evidence="2" id="KW-0560">Oxidoreductase</keyword>
<dbReference type="GO" id="GO:0051920">
    <property type="term" value="F:peroxiredoxin activity"/>
    <property type="evidence" value="ECO:0007669"/>
    <property type="project" value="InterPro"/>
</dbReference>
<accession>A0A1M4SV75</accession>
<dbReference type="SUPFAM" id="SSF69118">
    <property type="entry name" value="AhpD-like"/>
    <property type="match status" value="1"/>
</dbReference>
<evidence type="ECO:0000313" key="3">
    <source>
        <dbReference type="Proteomes" id="UP000184518"/>
    </source>
</evidence>
<gene>
    <name evidence="2" type="ORF">SAMN05443633_10178</name>
</gene>
<keyword evidence="3" id="KW-1185">Reference proteome</keyword>
<dbReference type="InterPro" id="IPR004675">
    <property type="entry name" value="AhpD_core"/>
</dbReference>
<dbReference type="NCBIfam" id="TIGR00778">
    <property type="entry name" value="ahpD_dom"/>
    <property type="match status" value="1"/>
</dbReference>
<dbReference type="InterPro" id="IPR029032">
    <property type="entry name" value="AhpD-like"/>
</dbReference>
<dbReference type="PANTHER" id="PTHR34846">
    <property type="entry name" value="4-CARBOXYMUCONOLACTONE DECARBOXYLASE FAMILY PROTEIN (AFU_ORTHOLOGUE AFUA_6G11590)"/>
    <property type="match status" value="1"/>
</dbReference>
<feature type="domain" description="Carboxymuconolactone decarboxylase-like" evidence="1">
    <location>
        <begin position="25"/>
        <end position="88"/>
    </location>
</feature>
<organism evidence="2 3">
    <name type="scientific">Chryseobacterium arachidis</name>
    <dbReference type="NCBI Taxonomy" id="1416778"/>
    <lineage>
        <taxon>Bacteria</taxon>
        <taxon>Pseudomonadati</taxon>
        <taxon>Bacteroidota</taxon>
        <taxon>Flavobacteriia</taxon>
        <taxon>Flavobacteriales</taxon>
        <taxon>Weeksellaceae</taxon>
        <taxon>Chryseobacterium group</taxon>
        <taxon>Chryseobacterium</taxon>
    </lineage>
</organism>
<evidence type="ECO:0000259" key="1">
    <source>
        <dbReference type="Pfam" id="PF02627"/>
    </source>
</evidence>